<reference evidence="1 2" key="1">
    <citation type="submission" date="2023-09" db="EMBL/GenBank/DDBJ databases">
        <title>Pyrofollis japonicus gen. nov. sp. nov., a novel member of the family Pyrodictiaceae isolated from the Iheya North hydrothermal field.</title>
        <authorList>
            <person name="Miyazaki U."/>
            <person name="Sanari M."/>
            <person name="Tame A."/>
            <person name="Kitajima M."/>
            <person name="Okamoto A."/>
            <person name="Sawayama S."/>
            <person name="Miyazaki J."/>
            <person name="Takai K."/>
            <person name="Nakagawa S."/>
        </authorList>
    </citation>
    <scope>NUCLEOTIDE SEQUENCE [LARGE SCALE GENOMIC DNA]</scope>
    <source>
        <strain evidence="1 2">AV2</strain>
    </source>
</reference>
<keyword evidence="2" id="KW-1185">Reference proteome</keyword>
<gene>
    <name evidence="1" type="ORF">PABY_02400</name>
</gene>
<protein>
    <submittedName>
        <fullName evidence="1">Uncharacterized protein</fullName>
    </submittedName>
</protein>
<organism evidence="1 2">
    <name type="scientific">Pyrodictium abyssi</name>
    <dbReference type="NCBI Taxonomy" id="54256"/>
    <lineage>
        <taxon>Archaea</taxon>
        <taxon>Thermoproteota</taxon>
        <taxon>Thermoprotei</taxon>
        <taxon>Desulfurococcales</taxon>
        <taxon>Pyrodictiaceae</taxon>
        <taxon>Pyrodictium</taxon>
    </lineage>
</organism>
<dbReference type="EMBL" id="AP028907">
    <property type="protein sequence ID" value="BES80673.1"/>
    <property type="molecule type" value="Genomic_DNA"/>
</dbReference>
<evidence type="ECO:0000313" key="1">
    <source>
        <dbReference type="EMBL" id="BES80673.1"/>
    </source>
</evidence>
<sequence length="71" mass="7689">MKAKGAEPSQRTNNCFYFMAILSGGGTHSKLAIMQIKGELFGLILNSKLSTSSTSIMVNSVVLAKHRIMDN</sequence>
<dbReference type="Proteomes" id="UP001341135">
    <property type="component" value="Chromosome"/>
</dbReference>
<proteinExistence type="predicted"/>
<name>A0ABN6ZK91_9CREN</name>
<evidence type="ECO:0000313" key="2">
    <source>
        <dbReference type="Proteomes" id="UP001341135"/>
    </source>
</evidence>
<accession>A0ABN6ZK91</accession>